<dbReference type="CDD" id="cd05672">
    <property type="entry name" value="M20_ACY1L2-like"/>
    <property type="match status" value="1"/>
</dbReference>
<dbReference type="PATRIC" id="fig|1685127.3.peg.365"/>
<dbReference type="SUPFAM" id="SSF53187">
    <property type="entry name" value="Zn-dependent exopeptidases"/>
    <property type="match status" value="1"/>
</dbReference>
<comment type="caution">
    <text evidence="3">The sequence shown here is derived from an EMBL/GenBank/DDBJ whole genome shotgun (WGS) entry which is preliminary data.</text>
</comment>
<dbReference type="AlphaFoldDB" id="A0A0M0BLN6"/>
<dbReference type="InterPro" id="IPR002933">
    <property type="entry name" value="Peptidase_M20"/>
</dbReference>
<dbReference type="GO" id="GO:0046657">
    <property type="term" value="P:folic acid catabolic process"/>
    <property type="evidence" value="ECO:0007669"/>
    <property type="project" value="TreeGrafter"/>
</dbReference>
<name>A0A0M0BLN6_9ARCH</name>
<dbReference type="PIRSF" id="PIRSF037226">
    <property type="entry name" value="Amidohydrolase_ACY1L2_prd"/>
    <property type="match status" value="1"/>
</dbReference>
<feature type="domain" description="Peptidase M20 dimerisation" evidence="2">
    <location>
        <begin position="171"/>
        <end position="267"/>
    </location>
</feature>
<dbReference type="InterPro" id="IPR011650">
    <property type="entry name" value="Peptidase_M20_dimer"/>
</dbReference>
<comment type="similarity">
    <text evidence="1">Belongs to the peptidase M20A family.</text>
</comment>
<accession>A0A0M0BLN6</accession>
<proteinExistence type="inferred from homology"/>
<dbReference type="InterPro" id="IPR017144">
    <property type="entry name" value="Xaa-Arg_dipeptidase"/>
</dbReference>
<dbReference type="GO" id="GO:0016805">
    <property type="term" value="F:dipeptidase activity"/>
    <property type="evidence" value="ECO:0007669"/>
    <property type="project" value="InterPro"/>
</dbReference>
<dbReference type="FunFam" id="3.30.70.360:FF:000004">
    <property type="entry name" value="Peptidase M20 domain-containing protein 2"/>
    <property type="match status" value="1"/>
</dbReference>
<protein>
    <recommendedName>
        <fullName evidence="1">Peptidase M20 domain-containing protein 2</fullName>
    </recommendedName>
</protein>
<dbReference type="InterPro" id="IPR017439">
    <property type="entry name" value="Amidohydrolase"/>
</dbReference>
<evidence type="ECO:0000256" key="1">
    <source>
        <dbReference type="PIRNR" id="PIRNR037226"/>
    </source>
</evidence>
<evidence type="ECO:0000259" key="2">
    <source>
        <dbReference type="Pfam" id="PF07687"/>
    </source>
</evidence>
<dbReference type="InterPro" id="IPR052030">
    <property type="entry name" value="Peptidase_M20/M20A_hydrolases"/>
</dbReference>
<evidence type="ECO:0000313" key="4">
    <source>
        <dbReference type="Proteomes" id="UP000037210"/>
    </source>
</evidence>
<dbReference type="PANTHER" id="PTHR30575:SF0">
    <property type="entry name" value="XAA-ARG DIPEPTIDASE"/>
    <property type="match status" value="1"/>
</dbReference>
<dbReference type="Proteomes" id="UP000037210">
    <property type="component" value="Unassembled WGS sequence"/>
</dbReference>
<dbReference type="Pfam" id="PF07687">
    <property type="entry name" value="M20_dimer"/>
    <property type="match status" value="1"/>
</dbReference>
<dbReference type="Gene3D" id="3.30.70.360">
    <property type="match status" value="1"/>
</dbReference>
<sequence length="397" mass="42715">MEELKRLAQDAVEEQRERLYGINRWLYENPELGSEEFKAAELLTGELEAHGFRVERGLLGMPTAFCASYRGRGEGPRIAILAEYDALPGIGHGCGHNLISASAVGAGIAASRVMDGLDGEVLVVGTPAEEGRGPSAGSKVIMAEKGFWDGVDAAIMLHPSIQWSVGSPSLGIWTVKMEFQGRTSHAATSPHMGVNALNAATLAYMATHMLRQEARRDANLVIHGIISEGGRASNIIPDRAVCEFGVRSSDEEYLEEMVEKVARCAEGAALATGTAVSVAKNKHYSGKKTNVPLVELLWNNYRAQGVELVDWRESIQDMPMASTDFGDVSRRTPAAGSYIKIADEGTPGHSREFADASVAPEGLEAMIVGAKALAMTVVDLLADPENLRRAREYFDSS</sequence>
<dbReference type="Gene3D" id="3.40.630.10">
    <property type="entry name" value="Zn peptidases"/>
    <property type="match status" value="1"/>
</dbReference>
<reference evidence="3 4" key="1">
    <citation type="submission" date="2015-06" db="EMBL/GenBank/DDBJ databases">
        <title>New insights into the roles of widespread benthic archaea in carbon and nitrogen cycling.</title>
        <authorList>
            <person name="Lazar C.S."/>
            <person name="Baker B.J."/>
            <person name="Seitz K.W."/>
            <person name="Hyde A.S."/>
            <person name="Dick G.J."/>
            <person name="Hinrichs K.-U."/>
            <person name="Teske A.P."/>
        </authorList>
    </citation>
    <scope>NUCLEOTIDE SEQUENCE [LARGE SCALE GENOMIC DNA]</scope>
    <source>
        <strain evidence="3">DG-45</strain>
    </source>
</reference>
<gene>
    <name evidence="3" type="ORF">AC482_07020</name>
</gene>
<dbReference type="EMBL" id="LFWZ01000071">
    <property type="protein sequence ID" value="KON29251.1"/>
    <property type="molecule type" value="Genomic_DNA"/>
</dbReference>
<organism evidence="3 4">
    <name type="scientific">miscellaneous Crenarchaeota group-15 archaeon DG-45</name>
    <dbReference type="NCBI Taxonomy" id="1685127"/>
    <lineage>
        <taxon>Archaea</taxon>
        <taxon>Candidatus Bathyarchaeota</taxon>
        <taxon>MCG-15</taxon>
    </lineage>
</organism>
<dbReference type="GO" id="GO:0005737">
    <property type="term" value="C:cytoplasm"/>
    <property type="evidence" value="ECO:0007669"/>
    <property type="project" value="TreeGrafter"/>
</dbReference>
<dbReference type="InterPro" id="IPR036264">
    <property type="entry name" value="Bact_exopeptidase_dim_dom"/>
</dbReference>
<dbReference type="PANTHER" id="PTHR30575">
    <property type="entry name" value="PEPTIDASE M20"/>
    <property type="match status" value="1"/>
</dbReference>
<dbReference type="NCBIfam" id="TIGR01891">
    <property type="entry name" value="amidohydrolases"/>
    <property type="match status" value="1"/>
</dbReference>
<dbReference type="GO" id="GO:0071713">
    <property type="term" value="F:para-aminobenzoyl-glutamate hydrolase activity"/>
    <property type="evidence" value="ECO:0007669"/>
    <property type="project" value="TreeGrafter"/>
</dbReference>
<evidence type="ECO:0000313" key="3">
    <source>
        <dbReference type="EMBL" id="KON29251.1"/>
    </source>
</evidence>
<dbReference type="Pfam" id="PF01546">
    <property type="entry name" value="Peptidase_M20"/>
    <property type="match status" value="1"/>
</dbReference>
<dbReference type="SUPFAM" id="SSF55031">
    <property type="entry name" value="Bacterial exopeptidase dimerisation domain"/>
    <property type="match status" value="1"/>
</dbReference>